<feature type="region of interest" description="Disordered" evidence="14">
    <location>
        <begin position="655"/>
        <end position="986"/>
    </location>
</feature>
<dbReference type="InterPro" id="IPR000719">
    <property type="entry name" value="Prot_kinase_dom"/>
</dbReference>
<evidence type="ECO:0000256" key="6">
    <source>
        <dbReference type="ARBA" id="ARBA00022679"/>
    </source>
</evidence>
<sequence>MSGGAEQTDILSVLSLVKERWKVVKKIGGGGFGEIYEALDLLTRVSVALKVESAQQPKQVLKMEVAVLKKLQGKDHVCRFVGCGRNDRFNYVVMELQGRNLADLRRSMPRGTFSISTTLRLGRQILEAIESIHSVGFLHRDIKPSNFAMGRFPSTCRTCYMLDFGLARQFTNSCQEVRPPRPVAGFRGTVRYASVNAHKNKEMGRHDDLWSLFYMLVEFLVGQLPWRKIKDKEHVGKLKETYDHRLMLKHLPAEFGVFLEHISNLDYFTKPDYQLLMSVFDNSMKTYNVVENDPYDWERTSTDGSLTISASATTPQHHTRLTPAHMVIANASLIPGELMRENTDDVLRELSDMENNPERLPGSPLHPHRNQEADVWEELDRNRNCIRTAVWKAAAEEEHSNNQGNQGHQSPYTGPSLGSPVKLHSEMVASDRDGPLLRKLRNIHSFELERRLGLESKPSPDHFMDANSAKQQPGTQHLEKEADGAAIIPVTQGQAITAGERPDRVWHYDEEFLSGAGSPKPASPGSLEQGEGAASSGGFVALNLSSGRQDIDSKEWVMVERPSASHGAKVTSSPSDEDEEPEVLQPEERSPGWEKGSPSPSSGKAKQESVASSRGSAKVDKLELSVGIVGALHPVTPTSPAEALAEGVLTQLTAQRPSGLSSQSGSDSAPQCLLLERRAETEAEAQQVQEHTADISSPQDHMPAHPGTPTDPFAETLVNGDSHTKAQSPVPSHVSSPRSPRSPPPRSPSSPRRSPSSPRSPRSPVFANGRLSPTVNSQRDFSNGAFPKLKDPETDSGSTPCATGPQLRGEQNGEVNLAPEKITGPGSSSPTAPRKDPSRRHSRIPVLEPSSLLELPPPGSAKEKLLQKKASGHQGPVPSPTASPSLSDRRGPMVASLARDPLSSTSDRSQEEDSLMGSRSDRQGDDAPSLSSSSSPLSRKSRIPRPVHSASSAEQLASQFLPRPPLGKPPCRPTVEGRLRRYRIRAGSNSDSDLLTCLAQLMHGSRGSPLHHRSSAQHGGSRMGVCSLTSSPHHHRSSSASPRSSSSLQRSVSSSPSRHEHRGGGGVGCLGRSRSPPSFSGSPPPRRFFPHHQETCCSRQARTGPFHLSRGKGCSREGKCSSKLSR</sequence>
<feature type="compositionally biased region" description="Polar residues" evidence="14">
    <location>
        <begin position="771"/>
        <end position="781"/>
    </location>
</feature>
<feature type="region of interest" description="Disordered" evidence="14">
    <location>
        <begin position="451"/>
        <end position="480"/>
    </location>
</feature>
<evidence type="ECO:0000256" key="7">
    <source>
        <dbReference type="ARBA" id="ARBA00022741"/>
    </source>
</evidence>
<feature type="compositionally biased region" description="Low complexity" evidence="14">
    <location>
        <begin position="593"/>
        <end position="604"/>
    </location>
</feature>
<feature type="compositionally biased region" description="Polar residues" evidence="14">
    <location>
        <begin position="949"/>
        <end position="958"/>
    </location>
</feature>
<reference evidence="16" key="1">
    <citation type="submission" date="2024-06" db="UniProtKB">
        <authorList>
            <consortium name="RefSeq"/>
        </authorList>
    </citation>
    <scope>NUCLEOTIDE SEQUENCE [LARGE SCALE GENOMIC DNA]</scope>
</reference>
<dbReference type="GO" id="GO:0005737">
    <property type="term" value="C:cytoplasm"/>
    <property type="evidence" value="ECO:0007669"/>
    <property type="project" value="UniProtKB-SubCell"/>
</dbReference>
<feature type="region of interest" description="Disordered" evidence="14">
    <location>
        <begin position="1004"/>
        <end position="1126"/>
    </location>
</feature>
<dbReference type="AlphaFoldDB" id="A0A6P7HA43"/>
<comment type="catalytic activity">
    <reaction evidence="11">
        <text>L-seryl-[protein] + ATP = O-phospho-L-seryl-[protein] + ADP + H(+)</text>
        <dbReference type="Rhea" id="RHEA:17989"/>
        <dbReference type="Rhea" id="RHEA-COMP:9863"/>
        <dbReference type="Rhea" id="RHEA-COMP:11604"/>
        <dbReference type="ChEBI" id="CHEBI:15378"/>
        <dbReference type="ChEBI" id="CHEBI:29999"/>
        <dbReference type="ChEBI" id="CHEBI:30616"/>
        <dbReference type="ChEBI" id="CHEBI:83421"/>
        <dbReference type="ChEBI" id="CHEBI:456216"/>
        <dbReference type="EC" id="2.7.11.1"/>
    </reaction>
</comment>
<dbReference type="PANTHER" id="PTHR11909">
    <property type="entry name" value="CASEIN KINASE-RELATED"/>
    <property type="match status" value="1"/>
</dbReference>
<proteinExistence type="inferred from homology"/>
<evidence type="ECO:0000256" key="13">
    <source>
        <dbReference type="PROSITE-ProRule" id="PRU10141"/>
    </source>
</evidence>
<dbReference type="InterPro" id="IPR017441">
    <property type="entry name" value="Protein_kinase_ATP_BS"/>
</dbReference>
<dbReference type="SMART" id="SM00220">
    <property type="entry name" value="S_TKc"/>
    <property type="match status" value="1"/>
</dbReference>
<dbReference type="PROSITE" id="PS50011">
    <property type="entry name" value="PROTEIN_KINASE_DOM"/>
    <property type="match status" value="1"/>
</dbReference>
<evidence type="ECO:0000256" key="14">
    <source>
        <dbReference type="SAM" id="MobiDB-lite"/>
    </source>
</evidence>
<protein>
    <recommendedName>
        <fullName evidence="2">non-specific serine/threonine protein kinase</fullName>
        <ecNumber evidence="2">2.7.11.1</ecNumber>
    </recommendedName>
</protein>
<dbReference type="FunCoup" id="A0A6P7HA43">
    <property type="interactions" value="676"/>
</dbReference>
<name>A0A6P7HA43_9TELE</name>
<feature type="region of interest" description="Disordered" evidence="14">
    <location>
        <begin position="560"/>
        <end position="620"/>
    </location>
</feature>
<dbReference type="PROSITE" id="PS00107">
    <property type="entry name" value="PROTEIN_KINASE_ATP"/>
    <property type="match status" value="1"/>
</dbReference>
<evidence type="ECO:0000256" key="11">
    <source>
        <dbReference type="ARBA" id="ARBA00048679"/>
    </source>
</evidence>
<dbReference type="InterPro" id="IPR050235">
    <property type="entry name" value="CK1_Ser-Thr_kinase"/>
</dbReference>
<feature type="compositionally biased region" description="Low complexity" evidence="14">
    <location>
        <begin position="1070"/>
        <end position="1081"/>
    </location>
</feature>
<dbReference type="GeneID" id="114428096"/>
<keyword evidence="7 13" id="KW-0547">Nucleotide-binding</keyword>
<dbReference type="EC" id="2.7.11.1" evidence="2"/>
<dbReference type="GO" id="GO:0005524">
    <property type="term" value="F:ATP binding"/>
    <property type="evidence" value="ECO:0007669"/>
    <property type="project" value="UniProtKB-UniRule"/>
</dbReference>
<dbReference type="GO" id="GO:0004674">
    <property type="term" value="F:protein serine/threonine kinase activity"/>
    <property type="evidence" value="ECO:0007669"/>
    <property type="project" value="UniProtKB-KW"/>
</dbReference>
<keyword evidence="3" id="KW-0963">Cytoplasm</keyword>
<feature type="binding site" evidence="13">
    <location>
        <position position="50"/>
    </location>
    <ligand>
        <name>ATP</name>
        <dbReference type="ChEBI" id="CHEBI:30616"/>
    </ligand>
</feature>
<dbReference type="CTD" id="100331590"/>
<evidence type="ECO:0000256" key="1">
    <source>
        <dbReference type="ARBA" id="ARBA00004496"/>
    </source>
</evidence>
<keyword evidence="4" id="KW-0723">Serine/threonine-protein kinase</keyword>
<dbReference type="InParanoid" id="A0A6P7HA43"/>
<evidence type="ECO:0000256" key="8">
    <source>
        <dbReference type="ARBA" id="ARBA00022777"/>
    </source>
</evidence>
<reference evidence="17" key="2">
    <citation type="submission" date="2025-08" db="UniProtKB">
        <authorList>
            <consortium name="RefSeq"/>
        </authorList>
    </citation>
    <scope>IDENTIFICATION</scope>
</reference>
<feature type="domain" description="Protein kinase" evidence="15">
    <location>
        <begin position="21"/>
        <end position="284"/>
    </location>
</feature>
<keyword evidence="8 17" id="KW-0418">Kinase</keyword>
<dbReference type="Proteomes" id="UP000515145">
    <property type="component" value="Chromosome 22"/>
</dbReference>
<dbReference type="Gene3D" id="1.10.510.10">
    <property type="entry name" value="Transferase(Phosphotransferase) domain 1"/>
    <property type="match status" value="1"/>
</dbReference>
<feature type="region of interest" description="Disordered" evidence="14">
    <location>
        <begin position="513"/>
        <end position="534"/>
    </location>
</feature>
<dbReference type="RefSeq" id="XP_028252220.1">
    <property type="nucleotide sequence ID" value="XM_028396419.1"/>
</dbReference>
<feature type="compositionally biased region" description="Low complexity" evidence="14">
    <location>
        <begin position="928"/>
        <end position="938"/>
    </location>
</feature>
<dbReference type="FunFam" id="3.30.200.20:FF:000358">
    <property type="entry name" value="Tau tubulin kinase 2b"/>
    <property type="match status" value="1"/>
</dbReference>
<comment type="catalytic activity">
    <reaction evidence="10">
        <text>L-threonyl-[protein] + ATP = O-phospho-L-threonyl-[protein] + ADP + H(+)</text>
        <dbReference type="Rhea" id="RHEA:46608"/>
        <dbReference type="Rhea" id="RHEA-COMP:11060"/>
        <dbReference type="Rhea" id="RHEA-COMP:11605"/>
        <dbReference type="ChEBI" id="CHEBI:15378"/>
        <dbReference type="ChEBI" id="CHEBI:30013"/>
        <dbReference type="ChEBI" id="CHEBI:30616"/>
        <dbReference type="ChEBI" id="CHEBI:61977"/>
        <dbReference type="ChEBI" id="CHEBI:456216"/>
        <dbReference type="EC" id="2.7.11.1"/>
    </reaction>
</comment>
<dbReference type="OrthoDB" id="5979581at2759"/>
<evidence type="ECO:0000256" key="3">
    <source>
        <dbReference type="ARBA" id="ARBA00022490"/>
    </source>
</evidence>
<evidence type="ECO:0000256" key="9">
    <source>
        <dbReference type="ARBA" id="ARBA00022840"/>
    </source>
</evidence>
<evidence type="ECO:0000256" key="4">
    <source>
        <dbReference type="ARBA" id="ARBA00022527"/>
    </source>
</evidence>
<keyword evidence="5" id="KW-0597">Phosphoprotein</keyword>
<feature type="compositionally biased region" description="Pro residues" evidence="14">
    <location>
        <begin position="962"/>
        <end position="972"/>
    </location>
</feature>
<evidence type="ECO:0000313" key="16">
    <source>
        <dbReference type="Proteomes" id="UP000515145"/>
    </source>
</evidence>
<evidence type="ECO:0000313" key="17">
    <source>
        <dbReference type="RefSeq" id="XP_028252220.1"/>
    </source>
</evidence>
<keyword evidence="6" id="KW-0808">Transferase</keyword>
<feature type="compositionally biased region" description="Low complexity" evidence="14">
    <location>
        <begin position="1038"/>
        <end position="1056"/>
    </location>
</feature>
<feature type="compositionally biased region" description="Polar residues" evidence="14">
    <location>
        <begin position="401"/>
        <end position="413"/>
    </location>
</feature>
<evidence type="ECO:0000256" key="10">
    <source>
        <dbReference type="ARBA" id="ARBA00047899"/>
    </source>
</evidence>
<evidence type="ECO:0000256" key="5">
    <source>
        <dbReference type="ARBA" id="ARBA00022553"/>
    </source>
</evidence>
<accession>A0A6P7HA43</accession>
<feature type="compositionally biased region" description="Low complexity" evidence="14">
    <location>
        <begin position="658"/>
        <end position="668"/>
    </location>
</feature>
<feature type="region of interest" description="Disordered" evidence="14">
    <location>
        <begin position="396"/>
        <end position="421"/>
    </location>
</feature>
<evidence type="ECO:0000259" key="15">
    <source>
        <dbReference type="PROSITE" id="PS50011"/>
    </source>
</evidence>
<evidence type="ECO:0000256" key="2">
    <source>
        <dbReference type="ARBA" id="ARBA00012513"/>
    </source>
</evidence>
<feature type="compositionally biased region" description="Basic and acidic residues" evidence="14">
    <location>
        <begin position="451"/>
        <end position="464"/>
    </location>
</feature>
<dbReference type="FunFam" id="1.10.510.10:FF:000167">
    <property type="entry name" value="Tau tubulin kinase 1"/>
    <property type="match status" value="1"/>
</dbReference>
<dbReference type="SUPFAM" id="SSF56112">
    <property type="entry name" value="Protein kinase-like (PK-like)"/>
    <property type="match status" value="1"/>
</dbReference>
<keyword evidence="16" id="KW-1185">Reference proteome</keyword>
<keyword evidence="9 13" id="KW-0067">ATP-binding</keyword>
<comment type="similarity">
    <text evidence="12">Belongs to the protein kinase superfamily. CK1 Ser/Thr protein kinase family.</text>
</comment>
<dbReference type="Pfam" id="PF00069">
    <property type="entry name" value="Pkinase"/>
    <property type="match status" value="1"/>
</dbReference>
<dbReference type="InterPro" id="IPR011009">
    <property type="entry name" value="Kinase-like_dom_sf"/>
</dbReference>
<evidence type="ECO:0000256" key="12">
    <source>
        <dbReference type="ARBA" id="ARBA00061588"/>
    </source>
</evidence>
<feature type="compositionally biased region" description="Low complexity" evidence="14">
    <location>
        <begin position="728"/>
        <end position="739"/>
    </location>
</feature>
<feature type="compositionally biased region" description="Low complexity" evidence="14">
    <location>
        <begin position="749"/>
        <end position="765"/>
    </location>
</feature>
<comment type="subcellular location">
    <subcellularLocation>
        <location evidence="1">Cytoplasm</location>
    </subcellularLocation>
</comment>
<organism evidence="16 17">
    <name type="scientific">Parambassis ranga</name>
    <name type="common">Indian glassy fish</name>
    <dbReference type="NCBI Taxonomy" id="210632"/>
    <lineage>
        <taxon>Eukaryota</taxon>
        <taxon>Metazoa</taxon>
        <taxon>Chordata</taxon>
        <taxon>Craniata</taxon>
        <taxon>Vertebrata</taxon>
        <taxon>Euteleostomi</taxon>
        <taxon>Actinopterygii</taxon>
        <taxon>Neopterygii</taxon>
        <taxon>Teleostei</taxon>
        <taxon>Neoteleostei</taxon>
        <taxon>Acanthomorphata</taxon>
        <taxon>Ovalentaria</taxon>
        <taxon>Ambassidae</taxon>
        <taxon>Parambassis</taxon>
    </lineage>
</organism>
<gene>
    <name evidence="17" type="primary">ttbk2a</name>
</gene>
<dbReference type="GO" id="GO:0015630">
    <property type="term" value="C:microtubule cytoskeleton"/>
    <property type="evidence" value="ECO:0007669"/>
    <property type="project" value="UniProtKB-ARBA"/>
</dbReference>